<dbReference type="Pfam" id="PF25954">
    <property type="entry name" value="Beta-barrel_RND_2"/>
    <property type="match status" value="1"/>
</dbReference>
<dbReference type="Pfam" id="PF25967">
    <property type="entry name" value="RND-MFP_C"/>
    <property type="match status" value="1"/>
</dbReference>
<feature type="coiled-coil region" evidence="5">
    <location>
        <begin position="109"/>
        <end position="160"/>
    </location>
</feature>
<organism evidence="10 11">
    <name type="scientific">Pseudomonas flexibilis</name>
    <dbReference type="NCBI Taxonomy" id="706570"/>
    <lineage>
        <taxon>Bacteria</taxon>
        <taxon>Pseudomonadati</taxon>
        <taxon>Pseudomonadota</taxon>
        <taxon>Gammaproteobacteria</taxon>
        <taxon>Pseudomonadales</taxon>
        <taxon>Pseudomonadaceae</taxon>
        <taxon>Pseudomonas</taxon>
    </lineage>
</organism>
<evidence type="ECO:0000256" key="5">
    <source>
        <dbReference type="SAM" id="Coils"/>
    </source>
</evidence>
<dbReference type="InterPro" id="IPR058624">
    <property type="entry name" value="MdtA-like_HH"/>
</dbReference>
<dbReference type="RefSeq" id="WP_027588786.1">
    <property type="nucleotide sequence ID" value="NZ_FMUP01000001.1"/>
</dbReference>
<dbReference type="Gene3D" id="2.40.50.100">
    <property type="match status" value="1"/>
</dbReference>
<feature type="domain" description="Multidrug resistance protein MdtA-like barrel-sandwich hybrid" evidence="7">
    <location>
        <begin position="70"/>
        <end position="190"/>
    </location>
</feature>
<keyword evidence="4 5" id="KW-0175">Coiled coil</keyword>
<dbReference type="Pfam" id="PF25876">
    <property type="entry name" value="HH_MFP_RND"/>
    <property type="match status" value="1"/>
</dbReference>
<dbReference type="PANTHER" id="PTHR30469">
    <property type="entry name" value="MULTIDRUG RESISTANCE PROTEIN MDTA"/>
    <property type="match status" value="1"/>
</dbReference>
<evidence type="ECO:0000256" key="2">
    <source>
        <dbReference type="ARBA" id="ARBA00009477"/>
    </source>
</evidence>
<dbReference type="GO" id="GO:0015562">
    <property type="term" value="F:efflux transmembrane transporter activity"/>
    <property type="evidence" value="ECO:0007669"/>
    <property type="project" value="TreeGrafter"/>
</dbReference>
<feature type="domain" description="Multidrug resistance protein MdtA-like C-terminal permuted SH3" evidence="9">
    <location>
        <begin position="282"/>
        <end position="346"/>
    </location>
</feature>
<dbReference type="STRING" id="706570.PT85_03835"/>
<feature type="domain" description="Multidrug resistance protein MdtA-like alpha-helical hairpin" evidence="6">
    <location>
        <begin position="105"/>
        <end position="163"/>
    </location>
</feature>
<evidence type="ECO:0000256" key="3">
    <source>
        <dbReference type="ARBA" id="ARBA00022448"/>
    </source>
</evidence>
<dbReference type="SUPFAM" id="SSF111369">
    <property type="entry name" value="HlyD-like secretion proteins"/>
    <property type="match status" value="1"/>
</dbReference>
<evidence type="ECO:0000256" key="1">
    <source>
        <dbReference type="ARBA" id="ARBA00004196"/>
    </source>
</evidence>
<evidence type="ECO:0000259" key="8">
    <source>
        <dbReference type="Pfam" id="PF25954"/>
    </source>
</evidence>
<reference evidence="10 11" key="1">
    <citation type="submission" date="2014-11" db="EMBL/GenBank/DDBJ databases">
        <title>Genome sequence of Pseudomonas tuomuerensis JCM 14085.</title>
        <authorList>
            <person name="Shin S.-K."/>
            <person name="Yi H."/>
        </authorList>
    </citation>
    <scope>NUCLEOTIDE SEQUENCE [LARGE SCALE GENOMIC DNA]</scope>
    <source>
        <strain evidence="10 11">JCM 14085</strain>
    </source>
</reference>
<dbReference type="PANTHER" id="PTHR30469:SF11">
    <property type="entry name" value="BLL4320 PROTEIN"/>
    <property type="match status" value="1"/>
</dbReference>
<dbReference type="FunFam" id="2.40.30.170:FF:000010">
    <property type="entry name" value="Efflux RND transporter periplasmic adaptor subunit"/>
    <property type="match status" value="1"/>
</dbReference>
<keyword evidence="11" id="KW-1185">Reference proteome</keyword>
<dbReference type="InterPro" id="IPR058792">
    <property type="entry name" value="Beta-barrel_RND_2"/>
</dbReference>
<evidence type="ECO:0000256" key="4">
    <source>
        <dbReference type="ARBA" id="ARBA00023054"/>
    </source>
</evidence>
<evidence type="ECO:0000313" key="10">
    <source>
        <dbReference type="EMBL" id="KHO65236.1"/>
    </source>
</evidence>
<dbReference type="Gene3D" id="1.10.287.470">
    <property type="entry name" value="Helix hairpin bin"/>
    <property type="match status" value="1"/>
</dbReference>
<dbReference type="Proteomes" id="UP000030980">
    <property type="component" value="Unassembled WGS sequence"/>
</dbReference>
<gene>
    <name evidence="10" type="ORF">PT85_03835</name>
</gene>
<dbReference type="Pfam" id="PF25917">
    <property type="entry name" value="BSH_RND"/>
    <property type="match status" value="1"/>
</dbReference>
<dbReference type="AlphaFoldDB" id="A0A0B3BW28"/>
<protein>
    <submittedName>
        <fullName evidence="10">RND transporter</fullName>
    </submittedName>
</protein>
<dbReference type="GO" id="GO:1990281">
    <property type="term" value="C:efflux pump complex"/>
    <property type="evidence" value="ECO:0007669"/>
    <property type="project" value="TreeGrafter"/>
</dbReference>
<dbReference type="Gene3D" id="2.40.420.20">
    <property type="match status" value="1"/>
</dbReference>
<dbReference type="OrthoDB" id="9806939at2"/>
<comment type="caution">
    <text evidence="10">The sequence shown here is derived from an EMBL/GenBank/DDBJ whole genome shotgun (WGS) entry which is preliminary data.</text>
</comment>
<comment type="subcellular location">
    <subcellularLocation>
        <location evidence="1">Cell envelope</location>
    </subcellularLocation>
</comment>
<accession>A0A0B3BW28</accession>
<evidence type="ECO:0000259" key="6">
    <source>
        <dbReference type="Pfam" id="PF25876"/>
    </source>
</evidence>
<dbReference type="InterPro" id="IPR058627">
    <property type="entry name" value="MdtA-like_C"/>
</dbReference>
<comment type="similarity">
    <text evidence="2">Belongs to the membrane fusion protein (MFP) (TC 8.A.1) family.</text>
</comment>
<keyword evidence="3" id="KW-0813">Transport</keyword>
<dbReference type="Gene3D" id="2.40.30.170">
    <property type="match status" value="1"/>
</dbReference>
<dbReference type="InterPro" id="IPR058625">
    <property type="entry name" value="MdtA-like_BSH"/>
</dbReference>
<feature type="domain" description="CusB-like beta-barrel" evidence="8">
    <location>
        <begin position="204"/>
        <end position="273"/>
    </location>
</feature>
<dbReference type="InterPro" id="IPR006143">
    <property type="entry name" value="RND_pump_MFP"/>
</dbReference>
<dbReference type="EMBL" id="JTAK01000002">
    <property type="protein sequence ID" value="KHO65236.1"/>
    <property type="molecule type" value="Genomic_DNA"/>
</dbReference>
<sequence>MVLRRMLLMLAAVAVVVLALAAYKGYSIYQQVQMFSAPPPPISVEAEPARSLAWQQRLPAIGSLKAVQGVDLTAEISGTVSELLFQSGQRVERDQPLLRLSSEVEQASLKSAEAALALANVERDRARNLVGRQAISRSEYDRLDAQALQAKANVEQLRATLDKRRVLAPFSGRIGLSRVERGDFLAAGAPIATLQDLSSLEADFSLPENRAPQLAVGQRVLIRVAAYPDERFEGEIIAINPRVDDSTRNLQLRARLANPEERLLPGMFAQLEVVLPGEPQRIVVPETAVTYSLYGNALYVVQEKDAGDEQKQQVAERRFVTTGERRDGLVVIEQGLHAGEWVVTSGQLKLDHGSPVTLAPAAARAATP</sequence>
<evidence type="ECO:0000313" key="11">
    <source>
        <dbReference type="Proteomes" id="UP000030980"/>
    </source>
</evidence>
<dbReference type="NCBIfam" id="TIGR01730">
    <property type="entry name" value="RND_mfp"/>
    <property type="match status" value="1"/>
</dbReference>
<proteinExistence type="inferred from homology"/>
<evidence type="ECO:0000259" key="7">
    <source>
        <dbReference type="Pfam" id="PF25917"/>
    </source>
</evidence>
<evidence type="ECO:0000259" key="9">
    <source>
        <dbReference type="Pfam" id="PF25967"/>
    </source>
</evidence>
<name>A0A0B3BW28_9PSED</name>